<gene>
    <name evidence="2" type="ordered locus">Bresu_1243</name>
</gene>
<evidence type="ECO:0000259" key="1">
    <source>
        <dbReference type="Pfam" id="PF09250"/>
    </source>
</evidence>
<evidence type="ECO:0000313" key="3">
    <source>
        <dbReference type="Proteomes" id="UP000002696"/>
    </source>
</evidence>
<dbReference type="Pfam" id="PF09250">
    <property type="entry name" value="Prim-Pol"/>
    <property type="match status" value="1"/>
</dbReference>
<dbReference type="AlphaFoldDB" id="D9QF70"/>
<dbReference type="InterPro" id="IPR015330">
    <property type="entry name" value="DNA_primase/pol_bifunc_N"/>
</dbReference>
<dbReference type="HOGENOM" id="CLU_1666066_0_0_5"/>
<feature type="domain" description="DNA primase/polymerase bifunctional N-terminal" evidence="1">
    <location>
        <begin position="10"/>
        <end position="112"/>
    </location>
</feature>
<proteinExistence type="predicted"/>
<dbReference type="InParanoid" id="D9QF70"/>
<name>D9QF70_BRESC</name>
<reference evidence="3" key="1">
    <citation type="journal article" date="2011" name="J. Bacteriol.">
        <title>Genome sequences of eight morphologically diverse alphaproteobacteria.</title>
        <authorList>
            <consortium name="US DOE Joint Genome Institute"/>
            <person name="Brown P.J."/>
            <person name="Kysela D.T."/>
            <person name="Buechlein A."/>
            <person name="Hemmerich C."/>
            <person name="Brun Y.V."/>
        </authorList>
    </citation>
    <scope>NUCLEOTIDE SEQUENCE [LARGE SCALE GENOMIC DNA]</scope>
    <source>
        <strain evidence="3">ATCC 15264 / DSM 4735 / LMG 14903 / NBRC 16000 / CB 81</strain>
    </source>
</reference>
<dbReference type="Proteomes" id="UP000002696">
    <property type="component" value="Chromosome"/>
</dbReference>
<dbReference type="EMBL" id="CP002102">
    <property type="protein sequence ID" value="ADL00555.1"/>
    <property type="molecule type" value="Genomic_DNA"/>
</dbReference>
<organism evidence="2 3">
    <name type="scientific">Brevundimonas subvibrioides (strain ATCC 15264 / DSM 4735 / LMG 14903 / NBRC 16000 / CB 81)</name>
    <name type="common">Caulobacter subvibrioides</name>
    <dbReference type="NCBI Taxonomy" id="633149"/>
    <lineage>
        <taxon>Bacteria</taxon>
        <taxon>Pseudomonadati</taxon>
        <taxon>Pseudomonadota</taxon>
        <taxon>Alphaproteobacteria</taxon>
        <taxon>Caulobacterales</taxon>
        <taxon>Caulobacteraceae</taxon>
        <taxon>Brevundimonas</taxon>
    </lineage>
</organism>
<keyword evidence="3" id="KW-1185">Reference proteome</keyword>
<evidence type="ECO:0000313" key="2">
    <source>
        <dbReference type="EMBL" id="ADL00555.1"/>
    </source>
</evidence>
<sequence length="158" mass="16767">MSGGGGRAPNNWKRRASDSPAAFAAWARSYPHADLALRTGVSTGLVVVQADDDDALAAAEEAFGALPAATVRSLSREGRLRLWMRVPAGLRSLPTCLDIAPGVRLLADGAYARLSAWTQPPDDDRFDFMLISPTWVVAVQAAAQAAAASPTPTVRRFH</sequence>
<protein>
    <submittedName>
        <fullName evidence="2">Bifunctional DNA primase/polymerase</fullName>
    </submittedName>
</protein>
<dbReference type="KEGG" id="bsb:Bresu_1243"/>
<accession>D9QF70</accession>